<keyword evidence="1" id="KW-1133">Transmembrane helix</keyword>
<evidence type="ECO:0000256" key="1">
    <source>
        <dbReference type="SAM" id="Phobius"/>
    </source>
</evidence>
<dbReference type="EMBL" id="QFYS01000003">
    <property type="protein sequence ID" value="RAK66241.1"/>
    <property type="molecule type" value="Genomic_DNA"/>
</dbReference>
<dbReference type="PROSITE" id="PS50930">
    <property type="entry name" value="HTH_LYTTR"/>
    <property type="match status" value="1"/>
</dbReference>
<accession>A0A328BIE4</accession>
<dbReference type="OrthoDB" id="7028951at2"/>
<keyword evidence="4" id="KW-1185">Reference proteome</keyword>
<reference evidence="3 4" key="1">
    <citation type="submission" date="2018-05" db="EMBL/GenBank/DDBJ databases">
        <authorList>
            <person name="Lanie J.A."/>
            <person name="Ng W.-L."/>
            <person name="Kazmierczak K.M."/>
            <person name="Andrzejewski T.M."/>
            <person name="Davidsen T.M."/>
            <person name="Wayne K.J."/>
            <person name="Tettelin H."/>
            <person name="Glass J.I."/>
            <person name="Rusch D."/>
            <person name="Podicherti R."/>
            <person name="Tsui H.-C.T."/>
            <person name="Winkler M.E."/>
        </authorList>
    </citation>
    <scope>NUCLEOTIDE SEQUENCE [LARGE SCALE GENOMIC DNA]</scope>
    <source>
        <strain evidence="3 4">BUT-10</strain>
    </source>
</reference>
<keyword evidence="1" id="KW-0472">Membrane</keyword>
<dbReference type="InterPro" id="IPR007492">
    <property type="entry name" value="LytTR_DNA-bd_dom"/>
</dbReference>
<dbReference type="RefSeq" id="WP_111275550.1">
    <property type="nucleotide sequence ID" value="NZ_QFYS01000003.1"/>
</dbReference>
<dbReference type="Gene3D" id="2.40.50.1020">
    <property type="entry name" value="LytTr DNA-binding domain"/>
    <property type="match status" value="1"/>
</dbReference>
<feature type="transmembrane region" description="Helical" evidence="1">
    <location>
        <begin position="112"/>
        <end position="136"/>
    </location>
</feature>
<evidence type="ECO:0000313" key="3">
    <source>
        <dbReference type="EMBL" id="RAK66241.1"/>
    </source>
</evidence>
<evidence type="ECO:0000259" key="2">
    <source>
        <dbReference type="PROSITE" id="PS50930"/>
    </source>
</evidence>
<sequence>MPLISSRTWTSPHFISVYGAIALATFLGFAGPFGSFQSLEPLQRYAYWFFLVAIGYVLAIATLQVLRPVAAFARLPKVAAVVVLGLISTLPYMFVVAWTLDVVFGRSTPPGQIVSLYLSVVSVQLVIAGIALWPFLAADRPAPPEDAPSADPFFARVPDRLGRDLLALEAQDHYLMVHTRRGSALIYMRLSEAVQILPPQLGFQAHRRWWVARKEVAGLRRDGHQTLIELTSGLTVPVGRTYLAAVRSGLDAHSA</sequence>
<dbReference type="GO" id="GO:0003677">
    <property type="term" value="F:DNA binding"/>
    <property type="evidence" value="ECO:0007669"/>
    <property type="project" value="InterPro"/>
</dbReference>
<dbReference type="SMART" id="SM00850">
    <property type="entry name" value="LytTR"/>
    <property type="match status" value="1"/>
</dbReference>
<feature type="transmembrane region" description="Helical" evidence="1">
    <location>
        <begin position="12"/>
        <end position="33"/>
    </location>
</feature>
<comment type="caution">
    <text evidence="3">The sequence shown here is derived from an EMBL/GenBank/DDBJ whole genome shotgun (WGS) entry which is preliminary data.</text>
</comment>
<evidence type="ECO:0000313" key="4">
    <source>
        <dbReference type="Proteomes" id="UP000249524"/>
    </source>
</evidence>
<dbReference type="Pfam" id="PF04397">
    <property type="entry name" value="LytTR"/>
    <property type="match status" value="1"/>
</dbReference>
<organism evidence="3 4">
    <name type="scientific">Phenylobacterium kunshanense</name>
    <dbReference type="NCBI Taxonomy" id="1445034"/>
    <lineage>
        <taxon>Bacteria</taxon>
        <taxon>Pseudomonadati</taxon>
        <taxon>Pseudomonadota</taxon>
        <taxon>Alphaproteobacteria</taxon>
        <taxon>Caulobacterales</taxon>
        <taxon>Caulobacteraceae</taxon>
        <taxon>Phenylobacterium</taxon>
    </lineage>
</organism>
<gene>
    <name evidence="3" type="ORF">DJ019_08245</name>
</gene>
<protein>
    <recommendedName>
        <fullName evidence="2">HTH LytTR-type domain-containing protein</fullName>
    </recommendedName>
</protein>
<keyword evidence="1" id="KW-0812">Transmembrane</keyword>
<dbReference type="Proteomes" id="UP000249524">
    <property type="component" value="Unassembled WGS sequence"/>
</dbReference>
<feature type="transmembrane region" description="Helical" evidence="1">
    <location>
        <begin position="45"/>
        <end position="66"/>
    </location>
</feature>
<feature type="domain" description="HTH LytTR-type" evidence="2">
    <location>
        <begin position="163"/>
        <end position="252"/>
    </location>
</feature>
<proteinExistence type="predicted"/>
<dbReference type="AlphaFoldDB" id="A0A328BIE4"/>
<feature type="transmembrane region" description="Helical" evidence="1">
    <location>
        <begin position="78"/>
        <end position="100"/>
    </location>
</feature>
<name>A0A328BIE4_9CAUL</name>